<feature type="transmembrane region" description="Helical" evidence="1">
    <location>
        <begin position="21"/>
        <end position="43"/>
    </location>
</feature>
<keyword evidence="1" id="KW-0812">Transmembrane</keyword>
<protein>
    <submittedName>
        <fullName evidence="3">Uncharacterized protein conserved in bacteria</fullName>
    </submittedName>
</protein>
<keyword evidence="1" id="KW-1133">Transmembrane helix</keyword>
<feature type="domain" description="Nucleoside transporter/FeoB GTPase Gate" evidence="2">
    <location>
        <begin position="147"/>
        <end position="242"/>
    </location>
</feature>
<feature type="transmembrane region" description="Helical" evidence="1">
    <location>
        <begin position="222"/>
        <end position="241"/>
    </location>
</feature>
<sequence>MVAKNDNAQRKLAHTPQLNRKGLLHFAIPSLLGLFLFVIPVPWNGEVTVPIAFLTNAITQGLAPWLPSAVTFIIVLAWLGTAYTRWLKPVKLLHIPLWNTLFDISPFWFAARTLGGIFAILTLFRVGPEWIWSESTGGMLLSDLIPGLLVVFLLAGLLLPLLVDFGLLEFCGTLMTRIMRPLFTLPGRASINCMASWLGDGTIGVMMTSKQYESGYYTKREAAVIGTTFTAVSITFSFIVLSNVRLGHLFLPFYATVTFAGMAAAVIMPRIPPLSRKPDTYSPGATPAEEEVIPTAWSPWRWGLRQAVGKARQHGGAGSFLRDGCRNIIDLWIGVIPIVMAIGTLAVAIAKFTPVFKWLGWPFVPLLQLLGIPEAEAASQTILVGFADMFLPTVLASDITSDMTRFVIAALSVTQLIYMSEVGGLLLGSKLPVSFKDLVVLFLLRTLLTLPIIACIAHLLFL</sequence>
<feature type="transmembrane region" description="Helical" evidence="1">
    <location>
        <begin position="104"/>
        <end position="124"/>
    </location>
</feature>
<dbReference type="RefSeq" id="WP_006288021.1">
    <property type="nucleotide sequence ID" value="NZ_BALG01000383.1"/>
</dbReference>
<accession>M9LD71</accession>
<dbReference type="Pfam" id="PF07670">
    <property type="entry name" value="Gate"/>
    <property type="match status" value="1"/>
</dbReference>
<feature type="transmembrane region" description="Helical" evidence="1">
    <location>
        <begin position="247"/>
        <end position="268"/>
    </location>
</feature>
<proteinExistence type="predicted"/>
<name>M9LD71_PAEPP</name>
<keyword evidence="4" id="KW-1185">Reference proteome</keyword>
<gene>
    <name evidence="3" type="ORF">PPOP_3630</name>
</gene>
<evidence type="ECO:0000313" key="4">
    <source>
        <dbReference type="Proteomes" id="UP000029453"/>
    </source>
</evidence>
<feature type="transmembrane region" description="Helical" evidence="1">
    <location>
        <begin position="331"/>
        <end position="352"/>
    </location>
</feature>
<evidence type="ECO:0000313" key="3">
    <source>
        <dbReference type="EMBL" id="GAC44227.1"/>
    </source>
</evidence>
<feature type="transmembrane region" description="Helical" evidence="1">
    <location>
        <begin position="439"/>
        <end position="461"/>
    </location>
</feature>
<keyword evidence="1" id="KW-0472">Membrane</keyword>
<dbReference type="AlphaFoldDB" id="M9LD71"/>
<reference evidence="3 4" key="1">
    <citation type="submission" date="2012-10" db="EMBL/GenBank/DDBJ databases">
        <title>Draft Genome Sequence of Paenibacillus popilliae ATCC 14706T.</title>
        <authorList>
            <person name="Iiyama K."/>
            <person name="Mori K."/>
            <person name="Mon H."/>
            <person name="Chieda Y."/>
            <person name="Lee J.M."/>
            <person name="Kusakabe T."/>
            <person name="Tashiro K."/>
            <person name="Asano S."/>
            <person name="Yasunaga-Aoki C."/>
            <person name="Shimizu S."/>
        </authorList>
    </citation>
    <scope>NUCLEOTIDE SEQUENCE [LARGE SCALE GENOMIC DNA]</scope>
    <source>
        <strain evidence="3 4">ATCC 14706</strain>
    </source>
</reference>
<evidence type="ECO:0000256" key="1">
    <source>
        <dbReference type="SAM" id="Phobius"/>
    </source>
</evidence>
<feature type="transmembrane region" description="Helical" evidence="1">
    <location>
        <begin position="144"/>
        <end position="170"/>
    </location>
</feature>
<dbReference type="EMBL" id="BALG01000383">
    <property type="protein sequence ID" value="GAC44227.1"/>
    <property type="molecule type" value="Genomic_DNA"/>
</dbReference>
<dbReference type="OrthoDB" id="1633380at2"/>
<organism evidence="3 4">
    <name type="scientific">Paenibacillus popilliae ATCC 14706</name>
    <dbReference type="NCBI Taxonomy" id="1212764"/>
    <lineage>
        <taxon>Bacteria</taxon>
        <taxon>Bacillati</taxon>
        <taxon>Bacillota</taxon>
        <taxon>Bacilli</taxon>
        <taxon>Bacillales</taxon>
        <taxon>Paenibacillaceae</taxon>
        <taxon>Paenibacillus</taxon>
    </lineage>
</organism>
<evidence type="ECO:0000259" key="2">
    <source>
        <dbReference type="Pfam" id="PF07670"/>
    </source>
</evidence>
<comment type="caution">
    <text evidence="3">The sequence shown here is derived from an EMBL/GenBank/DDBJ whole genome shotgun (WGS) entry which is preliminary data.</text>
</comment>
<feature type="transmembrane region" description="Helical" evidence="1">
    <location>
        <begin position="63"/>
        <end position="83"/>
    </location>
</feature>
<feature type="transmembrane region" description="Helical" evidence="1">
    <location>
        <begin position="406"/>
        <end position="427"/>
    </location>
</feature>
<dbReference type="InterPro" id="IPR011642">
    <property type="entry name" value="Gate_dom"/>
</dbReference>
<dbReference type="Proteomes" id="UP000029453">
    <property type="component" value="Unassembled WGS sequence"/>
</dbReference>